<reference evidence="2 3" key="1">
    <citation type="submission" date="2017-11" db="EMBL/GenBank/DDBJ databases">
        <title>The genome of Rhizophagus clarus HR1 reveals common genetic basis of auxotrophy among arbuscular mycorrhizal fungi.</title>
        <authorList>
            <person name="Kobayashi Y."/>
        </authorList>
    </citation>
    <scope>NUCLEOTIDE SEQUENCE [LARGE SCALE GENOMIC DNA]</scope>
    <source>
        <strain evidence="2 3">HR1</strain>
    </source>
</reference>
<keyword evidence="3" id="KW-1185">Reference proteome</keyword>
<dbReference type="STRING" id="94130.A0A2Z6S8X6"/>
<dbReference type="EMBL" id="BEXD01004037">
    <property type="protein sequence ID" value="GBC05900.1"/>
    <property type="molecule type" value="Genomic_DNA"/>
</dbReference>
<name>A0A2Z6S8X6_9GLOM</name>
<sequence length="154" mass="18073">MKIKDKAKVSNKKLSSEMINISCDELLINDILSDYESICDDLIVNDLEDEKNEINNNSKNDEEINSDKEESDDFHWSEICTNWFDLAKRENQFDNEEDNHLLEMVQDFHAAGRNIHPADDKTAKWKLEYLFKEDLTFLGIELNNSNYKSSEKFV</sequence>
<evidence type="ECO:0000256" key="1">
    <source>
        <dbReference type="SAM" id="MobiDB-lite"/>
    </source>
</evidence>
<dbReference type="Proteomes" id="UP000247702">
    <property type="component" value="Unassembled WGS sequence"/>
</dbReference>
<protein>
    <submittedName>
        <fullName evidence="2">Uncharacterized protein</fullName>
    </submittedName>
</protein>
<gene>
    <name evidence="2" type="ORF">RclHR1_00650019</name>
</gene>
<evidence type="ECO:0000313" key="3">
    <source>
        <dbReference type="Proteomes" id="UP000247702"/>
    </source>
</evidence>
<dbReference type="AlphaFoldDB" id="A0A2Z6S8X6"/>
<proteinExistence type="predicted"/>
<comment type="caution">
    <text evidence="2">The sequence shown here is derived from an EMBL/GenBank/DDBJ whole genome shotgun (WGS) entry which is preliminary data.</text>
</comment>
<feature type="compositionally biased region" description="Basic and acidic residues" evidence="1">
    <location>
        <begin position="59"/>
        <end position="73"/>
    </location>
</feature>
<accession>A0A2Z6S8X6</accession>
<feature type="region of interest" description="Disordered" evidence="1">
    <location>
        <begin position="52"/>
        <end position="73"/>
    </location>
</feature>
<evidence type="ECO:0000313" key="2">
    <source>
        <dbReference type="EMBL" id="GBC05900.1"/>
    </source>
</evidence>
<organism evidence="2 3">
    <name type="scientific">Rhizophagus clarus</name>
    <dbReference type="NCBI Taxonomy" id="94130"/>
    <lineage>
        <taxon>Eukaryota</taxon>
        <taxon>Fungi</taxon>
        <taxon>Fungi incertae sedis</taxon>
        <taxon>Mucoromycota</taxon>
        <taxon>Glomeromycotina</taxon>
        <taxon>Glomeromycetes</taxon>
        <taxon>Glomerales</taxon>
        <taxon>Glomeraceae</taxon>
        <taxon>Rhizophagus</taxon>
    </lineage>
</organism>